<evidence type="ECO:0000256" key="2">
    <source>
        <dbReference type="ARBA" id="ARBA00022842"/>
    </source>
</evidence>
<dbReference type="CDD" id="cd00077">
    <property type="entry name" value="HDc"/>
    <property type="match status" value="1"/>
</dbReference>
<dbReference type="EMBL" id="JAMYBS010000005">
    <property type="protein sequence ID" value="MCO7544475.1"/>
    <property type="molecule type" value="Genomic_DNA"/>
</dbReference>
<dbReference type="Gene3D" id="1.10.3410.10">
    <property type="entry name" value="putative deoxyguanosinetriphosphate triphosphohydrolase like domain"/>
    <property type="match status" value="1"/>
</dbReference>
<comment type="catalytic activity">
    <reaction evidence="3">
        <text>dGTP + H2O = 2'-deoxyguanosine + triphosphate + H(+)</text>
        <dbReference type="Rhea" id="RHEA:15193"/>
        <dbReference type="ChEBI" id="CHEBI:15377"/>
        <dbReference type="ChEBI" id="CHEBI:15378"/>
        <dbReference type="ChEBI" id="CHEBI:17172"/>
        <dbReference type="ChEBI" id="CHEBI:18036"/>
        <dbReference type="ChEBI" id="CHEBI:61429"/>
        <dbReference type="EC" id="3.1.5.1"/>
    </reaction>
</comment>
<reference evidence="6" key="1">
    <citation type="submission" date="2022-06" db="EMBL/GenBank/DDBJ databases">
        <title>Detection of beta-lactamases in bacteria of animal origin.</title>
        <authorList>
            <person name="Mlynarcik P."/>
            <person name="Zdarska V."/>
            <person name="Chudobova H."/>
            <person name="Prochazkova P."/>
            <person name="Hricova K."/>
            <person name="Mezerova K."/>
            <person name="Bardon J."/>
            <person name="Dolejska M."/>
            <person name="Sukkar I."/>
            <person name="Kolar M."/>
        </authorList>
    </citation>
    <scope>NUCLEOTIDE SEQUENCE</scope>
    <source>
        <strain evidence="6">S 300-3</strain>
    </source>
</reference>
<dbReference type="GO" id="GO:0000287">
    <property type="term" value="F:magnesium ion binding"/>
    <property type="evidence" value="ECO:0007669"/>
    <property type="project" value="UniProtKB-UniRule"/>
</dbReference>
<comment type="similarity">
    <text evidence="3">Belongs to the dGTPase family. Type 1 subfamily.</text>
</comment>
<comment type="caution">
    <text evidence="6">The sequence shown here is derived from an EMBL/GenBank/DDBJ whole genome shotgun (WGS) entry which is preliminary data.</text>
</comment>
<dbReference type="Pfam" id="PF13286">
    <property type="entry name" value="HD_assoc"/>
    <property type="match status" value="1"/>
</dbReference>
<accession>A0AA41WKB1</accession>
<evidence type="ECO:0000256" key="4">
    <source>
        <dbReference type="SAM" id="MobiDB-lite"/>
    </source>
</evidence>
<dbReference type="GO" id="GO:0008832">
    <property type="term" value="F:dGTPase activity"/>
    <property type="evidence" value="ECO:0007669"/>
    <property type="project" value="UniProtKB-UniRule"/>
</dbReference>
<sequence length="499" mass="56484">MPGPVNFKDKISRQRPYGRSEPGMRASDGNLQAVIDQLESDRGRIMHSAAVRRLQQKTQVFPLERNAAVRSRLTHSLEVQQTGRFIVRTLYKQLGNSASDHGLDGLEGALESLVEMACLMHDIGNPPFGHFGEFAIGEWFERSLDELFASAVPADQGDAALRQRMLTDLKCFEGNAQGIRLVVTLQRLNLTYTQTAGLLKYVRAAYAPRPEKGSPGAYLHKKPGFYLSEEPFIDDLRRALDLPPGTRHPLAYIMEAADDIAYCLADIEDSVEKGIFSIEQLAQLLLDKFADHGSPDEAIAGPNRSFRSMVNYALERAAKEPINKVGEFFIWLRVTLVHPLVQHAAQQFIDNIEAVYHGTLDRALLEDASLPNAIVQTFKDVAMDRVFCHREVETLQLQGYRILQGLLDAYAPLLRTSPETFHELTEGHCRREPHLQMLARRLPSQLVKAYHEALKKIPENSSEQPLWEFYYRSRMLQDFISGMTDQHAQDEYRTLSAQR</sequence>
<comment type="cofactor">
    <cofactor evidence="3">
        <name>Mg(2+)</name>
        <dbReference type="ChEBI" id="CHEBI:18420"/>
    </cofactor>
</comment>
<evidence type="ECO:0000313" key="6">
    <source>
        <dbReference type="EMBL" id="MCO7544475.1"/>
    </source>
</evidence>
<dbReference type="InterPro" id="IPR003607">
    <property type="entry name" value="HD/PDEase_dom"/>
</dbReference>
<comment type="function">
    <text evidence="3">dGTPase preferentially hydrolyzes dGTP over the other canonical NTPs.</text>
</comment>
<dbReference type="InterPro" id="IPR020779">
    <property type="entry name" value="dNTPase_1"/>
</dbReference>
<dbReference type="Pfam" id="PF01966">
    <property type="entry name" value="HD"/>
    <property type="match status" value="1"/>
</dbReference>
<dbReference type="PANTHER" id="PTHR11373">
    <property type="entry name" value="DEOXYNUCLEOSIDE TRIPHOSPHATE TRIPHOSPHOHYDROLASE"/>
    <property type="match status" value="1"/>
</dbReference>
<dbReference type="InterPro" id="IPR026875">
    <property type="entry name" value="PHydrolase_assoc_dom"/>
</dbReference>
<dbReference type="RefSeq" id="WP_253162581.1">
    <property type="nucleotide sequence ID" value="NZ_JAMYBS010000005.1"/>
</dbReference>
<evidence type="ECO:0000256" key="1">
    <source>
        <dbReference type="ARBA" id="ARBA00022801"/>
    </source>
</evidence>
<dbReference type="EC" id="3.1.5.1" evidence="3"/>
<dbReference type="AlphaFoldDB" id="A0AA41WKB1"/>
<gene>
    <name evidence="3 6" type="primary">dgt</name>
    <name evidence="6" type="ORF">NJF43_06850</name>
</gene>
<dbReference type="NCBIfam" id="NF003429">
    <property type="entry name" value="PRK04926.1"/>
    <property type="match status" value="1"/>
</dbReference>
<evidence type="ECO:0000313" key="7">
    <source>
        <dbReference type="Proteomes" id="UP001165292"/>
    </source>
</evidence>
<dbReference type="SMART" id="SM00471">
    <property type="entry name" value="HDc"/>
    <property type="match status" value="1"/>
</dbReference>
<organism evidence="6 7">
    <name type="scientific">Stutzerimonas nitrititolerans</name>
    <dbReference type="NCBI Taxonomy" id="2482751"/>
    <lineage>
        <taxon>Bacteria</taxon>
        <taxon>Pseudomonadati</taxon>
        <taxon>Pseudomonadota</taxon>
        <taxon>Gammaproteobacteria</taxon>
        <taxon>Pseudomonadales</taxon>
        <taxon>Pseudomonadaceae</taxon>
        <taxon>Stutzerimonas</taxon>
    </lineage>
</organism>
<feature type="region of interest" description="Disordered" evidence="4">
    <location>
        <begin position="1"/>
        <end position="27"/>
    </location>
</feature>
<dbReference type="PROSITE" id="PS51831">
    <property type="entry name" value="HD"/>
    <property type="match status" value="1"/>
</dbReference>
<proteinExistence type="inferred from homology"/>
<dbReference type="Gene3D" id="1.10.3210.10">
    <property type="entry name" value="Hypothetical protein af1432"/>
    <property type="match status" value="2"/>
</dbReference>
<evidence type="ECO:0000256" key="3">
    <source>
        <dbReference type="HAMAP-Rule" id="MF_00030"/>
    </source>
</evidence>
<evidence type="ECO:0000259" key="5">
    <source>
        <dbReference type="PROSITE" id="PS51831"/>
    </source>
</evidence>
<dbReference type="GO" id="GO:0006203">
    <property type="term" value="P:dGTP catabolic process"/>
    <property type="evidence" value="ECO:0007669"/>
    <property type="project" value="InterPro"/>
</dbReference>
<dbReference type="NCBIfam" id="TIGR01353">
    <property type="entry name" value="dGTP_triPase"/>
    <property type="match status" value="1"/>
</dbReference>
<dbReference type="Proteomes" id="UP001165292">
    <property type="component" value="Unassembled WGS sequence"/>
</dbReference>
<dbReference type="HAMAP" id="MF_00030">
    <property type="entry name" value="dGTPase_type1"/>
    <property type="match status" value="1"/>
</dbReference>
<protein>
    <recommendedName>
        <fullName evidence="3">Probable deoxyguanosinetriphosphate triphosphohydrolase</fullName>
        <shortName evidence="3">dGTP triphosphohydrolase</shortName>
        <shortName evidence="3">dGTPase</shortName>
        <ecNumber evidence="3">3.1.5.1</ecNumber>
    </recommendedName>
</protein>
<name>A0AA41WKB1_9GAMM</name>
<dbReference type="SUPFAM" id="SSF109604">
    <property type="entry name" value="HD-domain/PDEase-like"/>
    <property type="match status" value="1"/>
</dbReference>
<feature type="domain" description="HD" evidence="5">
    <location>
        <begin position="72"/>
        <end position="263"/>
    </location>
</feature>
<keyword evidence="1 3" id="KW-0378">Hydrolase</keyword>
<keyword evidence="2 3" id="KW-0460">Magnesium</keyword>
<dbReference type="InterPro" id="IPR050135">
    <property type="entry name" value="dGTPase-like"/>
</dbReference>
<comment type="caution">
    <text evidence="3">As this bacterium is not an Enterobacterale, this protein may not have a true dGTPase activity.</text>
</comment>
<dbReference type="InterPro" id="IPR023293">
    <property type="entry name" value="dGTP_triP_hydro_central_sf"/>
</dbReference>
<dbReference type="InterPro" id="IPR006261">
    <property type="entry name" value="dGTPase"/>
</dbReference>
<dbReference type="PANTHER" id="PTHR11373:SF32">
    <property type="entry name" value="DEOXYGUANOSINETRIPHOSPHATE TRIPHOSPHOHYDROLASE"/>
    <property type="match status" value="1"/>
</dbReference>
<dbReference type="InterPro" id="IPR006674">
    <property type="entry name" value="HD_domain"/>
</dbReference>